<dbReference type="EMBL" id="GBXM01015655">
    <property type="protein sequence ID" value="JAH92922.1"/>
    <property type="molecule type" value="Transcribed_RNA"/>
</dbReference>
<evidence type="ECO:0000313" key="1">
    <source>
        <dbReference type="EMBL" id="JAH92922.1"/>
    </source>
</evidence>
<accession>A0A0E9WRC9</accession>
<proteinExistence type="predicted"/>
<protein>
    <submittedName>
        <fullName evidence="1">Uncharacterized protein</fullName>
    </submittedName>
</protein>
<organism evidence="1">
    <name type="scientific">Anguilla anguilla</name>
    <name type="common">European freshwater eel</name>
    <name type="synonym">Muraena anguilla</name>
    <dbReference type="NCBI Taxonomy" id="7936"/>
    <lineage>
        <taxon>Eukaryota</taxon>
        <taxon>Metazoa</taxon>
        <taxon>Chordata</taxon>
        <taxon>Craniata</taxon>
        <taxon>Vertebrata</taxon>
        <taxon>Euteleostomi</taxon>
        <taxon>Actinopterygii</taxon>
        <taxon>Neopterygii</taxon>
        <taxon>Teleostei</taxon>
        <taxon>Anguilliformes</taxon>
        <taxon>Anguillidae</taxon>
        <taxon>Anguilla</taxon>
    </lineage>
</organism>
<sequence>MTYSSSQSKACIIYTTTHKLYKEKKHSHTYLRASAGQSSNVASCSLTQNANLSHAALSVFWGTLTTGQ</sequence>
<name>A0A0E9WRC9_ANGAN</name>
<dbReference type="AlphaFoldDB" id="A0A0E9WRC9"/>
<reference evidence="1" key="2">
    <citation type="journal article" date="2015" name="Fish Shellfish Immunol.">
        <title>Early steps in the European eel (Anguilla anguilla)-Vibrio vulnificus interaction in the gills: Role of the RtxA13 toxin.</title>
        <authorList>
            <person name="Callol A."/>
            <person name="Pajuelo D."/>
            <person name="Ebbesson L."/>
            <person name="Teles M."/>
            <person name="MacKenzie S."/>
            <person name="Amaro C."/>
        </authorList>
    </citation>
    <scope>NUCLEOTIDE SEQUENCE</scope>
</reference>
<reference evidence="1" key="1">
    <citation type="submission" date="2014-11" db="EMBL/GenBank/DDBJ databases">
        <authorList>
            <person name="Amaro Gonzalez C."/>
        </authorList>
    </citation>
    <scope>NUCLEOTIDE SEQUENCE</scope>
</reference>